<feature type="coiled-coil region" evidence="1">
    <location>
        <begin position="280"/>
        <end position="307"/>
    </location>
</feature>
<dbReference type="EMBL" id="VSKK01000004">
    <property type="protein sequence ID" value="TYB75835.1"/>
    <property type="molecule type" value="Genomic_DNA"/>
</dbReference>
<feature type="domain" description="Mce/MlaD" evidence="3">
    <location>
        <begin position="39"/>
        <end position="117"/>
    </location>
</feature>
<name>A0A5D0R4D6_9FLAO</name>
<protein>
    <submittedName>
        <fullName evidence="4">MCE family protein</fullName>
    </submittedName>
</protein>
<keyword evidence="1" id="KW-0175">Coiled coil</keyword>
<keyword evidence="5" id="KW-1185">Reference proteome</keyword>
<keyword evidence="2" id="KW-0472">Membrane</keyword>
<dbReference type="RefSeq" id="WP_148404858.1">
    <property type="nucleotide sequence ID" value="NZ_VSKK01000004.1"/>
</dbReference>
<dbReference type="Proteomes" id="UP000323720">
    <property type="component" value="Unassembled WGS sequence"/>
</dbReference>
<gene>
    <name evidence="4" type="ORF">ES674_13505</name>
</gene>
<reference evidence="4 5" key="1">
    <citation type="submission" date="2019-08" db="EMBL/GenBank/DDBJ databases">
        <title>Genomes of Antarctic Bizionia species.</title>
        <authorList>
            <person name="Bowman J.P."/>
        </authorList>
    </citation>
    <scope>NUCLEOTIDE SEQUENCE [LARGE SCALE GENOMIC DNA]</scope>
    <source>
        <strain evidence="4 5">ADA-4</strain>
    </source>
</reference>
<keyword evidence="2" id="KW-0812">Transmembrane</keyword>
<dbReference type="Pfam" id="PF02470">
    <property type="entry name" value="MlaD"/>
    <property type="match status" value="1"/>
</dbReference>
<proteinExistence type="predicted"/>
<dbReference type="PANTHER" id="PTHR33371:SF4">
    <property type="entry name" value="INTERMEMBRANE PHOSPHOLIPID TRANSPORT SYSTEM BINDING PROTEIN MLAD"/>
    <property type="match status" value="1"/>
</dbReference>
<evidence type="ECO:0000259" key="3">
    <source>
        <dbReference type="Pfam" id="PF02470"/>
    </source>
</evidence>
<dbReference type="InterPro" id="IPR052336">
    <property type="entry name" value="MlaD_Phospholipid_Transporter"/>
</dbReference>
<sequence length="329" mass="35911">MGKSNSQKVKVGVFVVVGTIILIVALYFIGSKQQMFSKNIEIYATFSNVNGLTLGNNVRYSGVNIGTVSMIEMVNEGNITVQMIVEEKISQFIKKDAIASISSDGLVGSMVVNIVPGKDVTSRQVVTGDTIQISKKASTEEMLETLNKTNENAALLSADLLKITNQIVEGKGTLGALVSDSIMAKDIKQSAEELRKMTSGATAAINEINTIISKIDYDESAAALLLSDTVSKNQIEKVFGNLEKSSDHINAVTKNLDDYILEMKSGKGALNHITQDEGLVKNIDSTMINIKEAAEKLNENMEALKHNFFFRGYFRKQEKQKKKEAENNG</sequence>
<evidence type="ECO:0000256" key="1">
    <source>
        <dbReference type="SAM" id="Coils"/>
    </source>
</evidence>
<comment type="caution">
    <text evidence="4">The sequence shown here is derived from an EMBL/GenBank/DDBJ whole genome shotgun (WGS) entry which is preliminary data.</text>
</comment>
<dbReference type="OrthoDB" id="9771725at2"/>
<evidence type="ECO:0000256" key="2">
    <source>
        <dbReference type="SAM" id="Phobius"/>
    </source>
</evidence>
<evidence type="ECO:0000313" key="4">
    <source>
        <dbReference type="EMBL" id="TYB75835.1"/>
    </source>
</evidence>
<keyword evidence="2" id="KW-1133">Transmembrane helix</keyword>
<accession>A0A5D0R4D6</accession>
<feature type="transmembrane region" description="Helical" evidence="2">
    <location>
        <begin position="12"/>
        <end position="30"/>
    </location>
</feature>
<organism evidence="4 5">
    <name type="scientific">Bizionia myxarmorum</name>
    <dbReference type="NCBI Taxonomy" id="291186"/>
    <lineage>
        <taxon>Bacteria</taxon>
        <taxon>Pseudomonadati</taxon>
        <taxon>Bacteroidota</taxon>
        <taxon>Flavobacteriia</taxon>
        <taxon>Flavobacteriales</taxon>
        <taxon>Flavobacteriaceae</taxon>
        <taxon>Bizionia</taxon>
    </lineage>
</organism>
<dbReference type="AlphaFoldDB" id="A0A5D0R4D6"/>
<dbReference type="PANTHER" id="PTHR33371">
    <property type="entry name" value="INTERMEMBRANE PHOSPHOLIPID TRANSPORT SYSTEM BINDING PROTEIN MLAD-RELATED"/>
    <property type="match status" value="1"/>
</dbReference>
<dbReference type="InterPro" id="IPR003399">
    <property type="entry name" value="Mce/MlaD"/>
</dbReference>
<evidence type="ECO:0000313" key="5">
    <source>
        <dbReference type="Proteomes" id="UP000323720"/>
    </source>
</evidence>